<dbReference type="AlphaFoldDB" id="A0ABD5ZLF6"/>
<proteinExistence type="predicted"/>
<feature type="domain" description="DUF8159" evidence="1">
    <location>
        <begin position="26"/>
        <end position="127"/>
    </location>
</feature>
<organism evidence="2 3">
    <name type="scientific">Halosegnis marinus</name>
    <dbReference type="NCBI Taxonomy" id="3034023"/>
    <lineage>
        <taxon>Archaea</taxon>
        <taxon>Methanobacteriati</taxon>
        <taxon>Methanobacteriota</taxon>
        <taxon>Stenosarchaea group</taxon>
        <taxon>Halobacteria</taxon>
        <taxon>Halobacteriales</taxon>
        <taxon>Natronomonadaceae</taxon>
        <taxon>Halosegnis</taxon>
    </lineage>
</organism>
<protein>
    <recommendedName>
        <fullName evidence="1">DUF8159 domain-containing protein</fullName>
    </recommendedName>
</protein>
<name>A0ABD5ZLF6_9EURY</name>
<dbReference type="GeneID" id="79265992"/>
<accession>A0ABD5ZLF6</accession>
<evidence type="ECO:0000259" key="1">
    <source>
        <dbReference type="Pfam" id="PF26490"/>
    </source>
</evidence>
<keyword evidence="3" id="KW-1185">Reference proteome</keyword>
<sequence>MRTRRRLLAAAGTVALAGCSGGDAPDDRFRDRLTGAGVGIRALSVTSGAWVLEYLTTATSPEELRAGARTVALAYAATVPGGDHRLDATAIADAEGAVGAEWAARGSWARANADGDLSADDYVERIAADTDDF</sequence>
<gene>
    <name evidence="2" type="ORF">ACFQJ4_03235</name>
</gene>
<dbReference type="Pfam" id="PF26490">
    <property type="entry name" value="DUF8159"/>
    <property type="match status" value="1"/>
</dbReference>
<dbReference type="Proteomes" id="UP001596398">
    <property type="component" value="Unassembled WGS sequence"/>
</dbReference>
<dbReference type="RefSeq" id="WP_276235327.1">
    <property type="nucleotide sequence ID" value="NZ_CP119802.1"/>
</dbReference>
<evidence type="ECO:0000313" key="3">
    <source>
        <dbReference type="Proteomes" id="UP001596398"/>
    </source>
</evidence>
<evidence type="ECO:0000313" key="2">
    <source>
        <dbReference type="EMBL" id="MFC7234325.1"/>
    </source>
</evidence>
<reference evidence="2 3" key="1">
    <citation type="journal article" date="2019" name="Int. J. Syst. Evol. Microbiol.">
        <title>The Global Catalogue of Microorganisms (GCM) 10K type strain sequencing project: providing services to taxonomists for standard genome sequencing and annotation.</title>
        <authorList>
            <consortium name="The Broad Institute Genomics Platform"/>
            <consortium name="The Broad Institute Genome Sequencing Center for Infectious Disease"/>
            <person name="Wu L."/>
            <person name="Ma J."/>
        </authorList>
    </citation>
    <scope>NUCLEOTIDE SEQUENCE [LARGE SCALE GENOMIC DNA]</scope>
    <source>
        <strain evidence="2 3">DT85</strain>
    </source>
</reference>
<dbReference type="PROSITE" id="PS51257">
    <property type="entry name" value="PROKAR_LIPOPROTEIN"/>
    <property type="match status" value="1"/>
</dbReference>
<comment type="caution">
    <text evidence="2">The sequence shown here is derived from an EMBL/GenBank/DDBJ whole genome shotgun (WGS) entry which is preliminary data.</text>
</comment>
<dbReference type="InterPro" id="IPR058473">
    <property type="entry name" value="DUF8159"/>
</dbReference>
<dbReference type="EMBL" id="JBHTAP010000001">
    <property type="protein sequence ID" value="MFC7234325.1"/>
    <property type="molecule type" value="Genomic_DNA"/>
</dbReference>